<dbReference type="GO" id="GO:0030313">
    <property type="term" value="C:cell envelope"/>
    <property type="evidence" value="ECO:0007669"/>
    <property type="project" value="UniProtKB-SubCell"/>
</dbReference>
<evidence type="ECO:0000256" key="4">
    <source>
        <dbReference type="SAM" id="MobiDB-lite"/>
    </source>
</evidence>
<comment type="subcellular location">
    <subcellularLocation>
        <location evidence="1">Cell envelope</location>
    </subcellularLocation>
</comment>
<keyword evidence="3" id="KW-0732">Signal</keyword>
<evidence type="ECO:0000256" key="3">
    <source>
        <dbReference type="ARBA" id="ARBA00022729"/>
    </source>
</evidence>
<keyword evidence="7" id="KW-1185">Reference proteome</keyword>
<dbReference type="GO" id="GO:0003677">
    <property type="term" value="F:DNA binding"/>
    <property type="evidence" value="ECO:0007669"/>
    <property type="project" value="InterPro"/>
</dbReference>
<proteinExistence type="inferred from homology"/>
<evidence type="ECO:0000256" key="1">
    <source>
        <dbReference type="ARBA" id="ARBA00004196"/>
    </source>
</evidence>
<evidence type="ECO:0000313" key="6">
    <source>
        <dbReference type="EMBL" id="SEG91546.1"/>
    </source>
</evidence>
<dbReference type="GO" id="GO:0006355">
    <property type="term" value="P:regulation of DNA-templated transcription"/>
    <property type="evidence" value="ECO:0007669"/>
    <property type="project" value="InterPro"/>
</dbReference>
<dbReference type="Pfam" id="PF09339">
    <property type="entry name" value="HTH_IclR"/>
    <property type="match status" value="1"/>
</dbReference>
<dbReference type="Gene3D" id="1.10.10.10">
    <property type="entry name" value="Winged helix-like DNA-binding domain superfamily/Winged helix DNA-binding domain"/>
    <property type="match status" value="1"/>
</dbReference>
<feature type="region of interest" description="Disordered" evidence="4">
    <location>
        <begin position="1"/>
        <end position="20"/>
    </location>
</feature>
<evidence type="ECO:0000313" key="7">
    <source>
        <dbReference type="Proteomes" id="UP000236723"/>
    </source>
</evidence>
<dbReference type="InterPro" id="IPR025997">
    <property type="entry name" value="SBP_2_dom"/>
</dbReference>
<dbReference type="AlphaFoldDB" id="A0A1H6E3G3"/>
<dbReference type="PANTHER" id="PTHR46847:SF2">
    <property type="entry name" value="ABC TRANSPORTER SUGAR-BINDING PROTEIN"/>
    <property type="match status" value="1"/>
</dbReference>
<accession>A0A1H6E3G3</accession>
<dbReference type="Pfam" id="PF13407">
    <property type="entry name" value="Peripla_BP_4"/>
    <property type="match status" value="1"/>
</dbReference>
<reference evidence="7" key="1">
    <citation type="submission" date="2016-10" db="EMBL/GenBank/DDBJ databases">
        <authorList>
            <person name="Varghese N."/>
            <person name="Submissions S."/>
        </authorList>
    </citation>
    <scope>NUCLEOTIDE SEQUENCE [LARGE SCALE GENOMIC DNA]</scope>
    <source>
        <strain evidence="7">DSM 43163</strain>
    </source>
</reference>
<name>A0A1H6E3G3_9ACTN</name>
<dbReference type="InterPro" id="IPR036388">
    <property type="entry name" value="WH-like_DNA-bd_sf"/>
</dbReference>
<protein>
    <submittedName>
        <fullName evidence="6">Monosaccharide ABC transporter substrate-binding protein, CUT2 family</fullName>
    </submittedName>
</protein>
<dbReference type="InterPro" id="IPR028082">
    <property type="entry name" value="Peripla_BP_I"/>
</dbReference>
<dbReference type="EMBL" id="FNVO01000029">
    <property type="protein sequence ID" value="SEG91546.1"/>
    <property type="molecule type" value="Genomic_DNA"/>
</dbReference>
<evidence type="ECO:0000259" key="5">
    <source>
        <dbReference type="PROSITE" id="PS51077"/>
    </source>
</evidence>
<organism evidence="6 7">
    <name type="scientific">Thermomonospora echinospora</name>
    <dbReference type="NCBI Taxonomy" id="1992"/>
    <lineage>
        <taxon>Bacteria</taxon>
        <taxon>Bacillati</taxon>
        <taxon>Actinomycetota</taxon>
        <taxon>Actinomycetes</taxon>
        <taxon>Streptosporangiales</taxon>
        <taxon>Thermomonosporaceae</taxon>
        <taxon>Thermomonospora</taxon>
    </lineage>
</organism>
<evidence type="ECO:0000256" key="2">
    <source>
        <dbReference type="ARBA" id="ARBA00007639"/>
    </source>
</evidence>
<gene>
    <name evidence="6" type="ORF">SAMN04489712_12955</name>
</gene>
<comment type="similarity">
    <text evidence="2">Belongs to the bacterial solute-binding protein 2 family.</text>
</comment>
<dbReference type="SUPFAM" id="SSF53822">
    <property type="entry name" value="Periplasmic binding protein-like I"/>
    <property type="match status" value="1"/>
</dbReference>
<dbReference type="SUPFAM" id="SSF46785">
    <property type="entry name" value="Winged helix' DNA-binding domain"/>
    <property type="match status" value="1"/>
</dbReference>
<dbReference type="Gene3D" id="3.40.50.2300">
    <property type="match status" value="2"/>
</dbReference>
<dbReference type="Proteomes" id="UP000236723">
    <property type="component" value="Unassembled WGS sequence"/>
</dbReference>
<dbReference type="PROSITE" id="PS51077">
    <property type="entry name" value="HTH_ICLR"/>
    <property type="match status" value="1"/>
</dbReference>
<dbReference type="InterPro" id="IPR036390">
    <property type="entry name" value="WH_DNA-bd_sf"/>
</dbReference>
<sequence length="374" mass="38943">MAEAGGRTASHSGEDESSRVPAVDRAITVLYEIADHGPASLADLTRRLALPKSSLLGICQSLVEERLLAQDLGGRYVLGLGLAELAAAQLQHPPGLSRLGMSVPNGTNPFYAVEIEGVRRAAAELGAEVTAVDAGQDVDEQARQLGRFVRDRVDAIVLDAVHSTAIAAAVAEAEAAGVPVIAVNVGAEGASATVTTDNVQAGQMIGRYLATVLDGKGEVAIVDGQPVTAVADRIVGFMAALRDFPGLRVVARHRGDHSPQSGERIARRLLDRHPGLSAIFAINDPMAMGVVTALVDLGVSIPVVSVDGAAIAVSSIGTDGPWWATAAQDPAGLGGLAVRFAARLRSGDPPHSRRRMLPTRLITRENIADYEPWG</sequence>
<feature type="domain" description="HTH iclR-type" evidence="5">
    <location>
        <begin position="20"/>
        <end position="80"/>
    </location>
</feature>
<dbReference type="PANTHER" id="PTHR46847">
    <property type="entry name" value="D-ALLOSE-BINDING PERIPLASMIC PROTEIN-RELATED"/>
    <property type="match status" value="1"/>
</dbReference>
<dbReference type="SMART" id="SM00346">
    <property type="entry name" value="HTH_ICLR"/>
    <property type="match status" value="1"/>
</dbReference>
<dbReference type="InterPro" id="IPR005471">
    <property type="entry name" value="Tscrpt_reg_IclR_N"/>
</dbReference>
<dbReference type="GO" id="GO:0030246">
    <property type="term" value="F:carbohydrate binding"/>
    <property type="evidence" value="ECO:0007669"/>
    <property type="project" value="UniProtKB-ARBA"/>
</dbReference>